<protein>
    <submittedName>
        <fullName evidence="1">Uncharacterized protein</fullName>
    </submittedName>
</protein>
<dbReference type="AlphaFoldDB" id="A0A0E9VEJ7"/>
<reference evidence="1" key="1">
    <citation type="submission" date="2014-11" db="EMBL/GenBank/DDBJ databases">
        <authorList>
            <person name="Amaro Gonzalez C."/>
        </authorList>
    </citation>
    <scope>NUCLEOTIDE SEQUENCE</scope>
</reference>
<organism evidence="1">
    <name type="scientific">Anguilla anguilla</name>
    <name type="common">European freshwater eel</name>
    <name type="synonym">Muraena anguilla</name>
    <dbReference type="NCBI Taxonomy" id="7936"/>
    <lineage>
        <taxon>Eukaryota</taxon>
        <taxon>Metazoa</taxon>
        <taxon>Chordata</taxon>
        <taxon>Craniata</taxon>
        <taxon>Vertebrata</taxon>
        <taxon>Euteleostomi</taxon>
        <taxon>Actinopterygii</taxon>
        <taxon>Neopterygii</taxon>
        <taxon>Teleostei</taxon>
        <taxon>Anguilliformes</taxon>
        <taxon>Anguillidae</taxon>
        <taxon>Anguilla</taxon>
    </lineage>
</organism>
<proteinExistence type="predicted"/>
<accession>A0A0E9VEJ7</accession>
<dbReference type="EMBL" id="GBXM01032712">
    <property type="protein sequence ID" value="JAH75865.1"/>
    <property type="molecule type" value="Transcribed_RNA"/>
</dbReference>
<evidence type="ECO:0000313" key="1">
    <source>
        <dbReference type="EMBL" id="JAH75865.1"/>
    </source>
</evidence>
<sequence length="52" mass="6116">MILSNKRDISQYSKTIGIYQLIQSILCYGTNKYCFTTVQRIHSAAEMFYIFI</sequence>
<name>A0A0E9VEJ7_ANGAN</name>
<reference evidence="1" key="2">
    <citation type="journal article" date="2015" name="Fish Shellfish Immunol.">
        <title>Early steps in the European eel (Anguilla anguilla)-Vibrio vulnificus interaction in the gills: Role of the RtxA13 toxin.</title>
        <authorList>
            <person name="Callol A."/>
            <person name="Pajuelo D."/>
            <person name="Ebbesson L."/>
            <person name="Teles M."/>
            <person name="MacKenzie S."/>
            <person name="Amaro C."/>
        </authorList>
    </citation>
    <scope>NUCLEOTIDE SEQUENCE</scope>
</reference>